<feature type="signal peptide" evidence="1">
    <location>
        <begin position="1"/>
        <end position="19"/>
    </location>
</feature>
<dbReference type="EMBL" id="KI964573">
    <property type="protein sequence ID" value="EUC35552.1"/>
    <property type="molecule type" value="Genomic_DNA"/>
</dbReference>
<name>W6Y7F4_COCC2</name>
<dbReference type="AlphaFoldDB" id="W6Y7F4"/>
<protein>
    <submittedName>
        <fullName evidence="2">Uncharacterized protein</fullName>
    </submittedName>
</protein>
<organism evidence="2 3">
    <name type="scientific">Cochliobolus carbonum (strain 26-R-13)</name>
    <name type="common">Maize leaf spot fungus</name>
    <name type="synonym">Bipolaris zeicola</name>
    <dbReference type="NCBI Taxonomy" id="930089"/>
    <lineage>
        <taxon>Eukaryota</taxon>
        <taxon>Fungi</taxon>
        <taxon>Dikarya</taxon>
        <taxon>Ascomycota</taxon>
        <taxon>Pezizomycotina</taxon>
        <taxon>Dothideomycetes</taxon>
        <taxon>Pleosporomycetidae</taxon>
        <taxon>Pleosporales</taxon>
        <taxon>Pleosporineae</taxon>
        <taxon>Pleosporaceae</taxon>
        <taxon>Bipolaris</taxon>
    </lineage>
</organism>
<dbReference type="Proteomes" id="UP000053841">
    <property type="component" value="Unassembled WGS sequence"/>
</dbReference>
<evidence type="ECO:0000313" key="3">
    <source>
        <dbReference type="Proteomes" id="UP000053841"/>
    </source>
</evidence>
<gene>
    <name evidence="2" type="ORF">COCCADRAFT_90589</name>
</gene>
<accession>W6Y7F4</accession>
<dbReference type="GeneID" id="19153000"/>
<reference evidence="2 3" key="1">
    <citation type="journal article" date="2013" name="PLoS Genet.">
        <title>Comparative genome structure, secondary metabolite, and effector coding capacity across Cochliobolus pathogens.</title>
        <authorList>
            <person name="Condon B.J."/>
            <person name="Leng Y."/>
            <person name="Wu D."/>
            <person name="Bushley K.E."/>
            <person name="Ohm R.A."/>
            <person name="Otillar R."/>
            <person name="Martin J."/>
            <person name="Schackwitz W."/>
            <person name="Grimwood J."/>
            <person name="MohdZainudin N."/>
            <person name="Xue C."/>
            <person name="Wang R."/>
            <person name="Manning V.A."/>
            <person name="Dhillon B."/>
            <person name="Tu Z.J."/>
            <person name="Steffenson B.J."/>
            <person name="Salamov A."/>
            <person name="Sun H."/>
            <person name="Lowry S."/>
            <person name="LaButti K."/>
            <person name="Han J."/>
            <person name="Copeland A."/>
            <person name="Lindquist E."/>
            <person name="Barry K."/>
            <person name="Schmutz J."/>
            <person name="Baker S.E."/>
            <person name="Ciuffetti L.M."/>
            <person name="Grigoriev I.V."/>
            <person name="Zhong S."/>
            <person name="Turgeon B.G."/>
        </authorList>
    </citation>
    <scope>NUCLEOTIDE SEQUENCE [LARGE SCALE GENOMIC DNA]</scope>
    <source>
        <strain evidence="2 3">26-R-13</strain>
    </source>
</reference>
<evidence type="ECO:0000256" key="1">
    <source>
        <dbReference type="SAM" id="SignalP"/>
    </source>
</evidence>
<proteinExistence type="predicted"/>
<sequence length="50" mass="5267">MGIILGIILVYAFLTSTLSPPPTFKADPQFPSPPPNLPRNSELGACISAL</sequence>
<evidence type="ECO:0000313" key="2">
    <source>
        <dbReference type="EMBL" id="EUC35552.1"/>
    </source>
</evidence>
<feature type="chain" id="PRO_5004888786" evidence="1">
    <location>
        <begin position="20"/>
        <end position="50"/>
    </location>
</feature>
<keyword evidence="1" id="KW-0732">Signal</keyword>
<dbReference type="KEGG" id="bze:COCCADRAFT_90589"/>
<dbReference type="HOGENOM" id="CLU_3124746_0_0_1"/>
<dbReference type="RefSeq" id="XP_007710145.1">
    <property type="nucleotide sequence ID" value="XM_007711955.1"/>
</dbReference>
<keyword evidence="3" id="KW-1185">Reference proteome</keyword>